<keyword evidence="2" id="KW-1185">Reference proteome</keyword>
<dbReference type="RefSeq" id="XP_002502549.1">
    <property type="nucleotide sequence ID" value="XM_002502503.1"/>
</dbReference>
<dbReference type="OMA" id="HCTRLPC"/>
<protein>
    <recommendedName>
        <fullName evidence="3">Amidinotransferase</fullName>
    </recommendedName>
</protein>
<dbReference type="EMBL" id="CP001326">
    <property type="protein sequence ID" value="ACO63807.1"/>
    <property type="molecule type" value="Genomic_DNA"/>
</dbReference>
<dbReference type="PIRSF" id="PIRSF028188">
    <property type="entry name" value="Amdntrnsf_FN0238"/>
    <property type="match status" value="1"/>
</dbReference>
<dbReference type="PANTHER" id="PTHR43224:SF1">
    <property type="entry name" value="AMIDINOTRANSFERASE"/>
    <property type="match status" value="1"/>
</dbReference>
<dbReference type="KEGG" id="mis:MICPUN_76048"/>
<reference evidence="1 2" key="1">
    <citation type="journal article" date="2009" name="Science">
        <title>Green evolution and dynamic adaptations revealed by genomes of the marine picoeukaryotes Micromonas.</title>
        <authorList>
            <person name="Worden A.Z."/>
            <person name="Lee J.H."/>
            <person name="Mock T."/>
            <person name="Rouze P."/>
            <person name="Simmons M.P."/>
            <person name="Aerts A.L."/>
            <person name="Allen A.E."/>
            <person name="Cuvelier M.L."/>
            <person name="Derelle E."/>
            <person name="Everett M.V."/>
            <person name="Foulon E."/>
            <person name="Grimwood J."/>
            <person name="Gundlach H."/>
            <person name="Henrissat B."/>
            <person name="Napoli C."/>
            <person name="McDonald S.M."/>
            <person name="Parker M.S."/>
            <person name="Rombauts S."/>
            <person name="Salamov A."/>
            <person name="Von Dassow P."/>
            <person name="Badger J.H."/>
            <person name="Coutinho P.M."/>
            <person name="Demir E."/>
            <person name="Dubchak I."/>
            <person name="Gentemann C."/>
            <person name="Eikrem W."/>
            <person name="Gready J.E."/>
            <person name="John U."/>
            <person name="Lanier W."/>
            <person name="Lindquist E.A."/>
            <person name="Lucas S."/>
            <person name="Mayer K.F."/>
            <person name="Moreau H."/>
            <person name="Not F."/>
            <person name="Otillar R."/>
            <person name="Panaud O."/>
            <person name="Pangilinan J."/>
            <person name="Paulsen I."/>
            <person name="Piegu B."/>
            <person name="Poliakov A."/>
            <person name="Robbens S."/>
            <person name="Schmutz J."/>
            <person name="Toulza E."/>
            <person name="Wyss T."/>
            <person name="Zelensky A."/>
            <person name="Zhou K."/>
            <person name="Armbrust E.V."/>
            <person name="Bhattacharya D."/>
            <person name="Goodenough U.W."/>
            <person name="Van de Peer Y."/>
            <person name="Grigoriev I.V."/>
        </authorList>
    </citation>
    <scope>NUCLEOTIDE SEQUENCE [LARGE SCALE GENOMIC DNA]</scope>
    <source>
        <strain evidence="2">RCC299 / NOUM17</strain>
    </source>
</reference>
<dbReference type="InParanoid" id="C1E6G5"/>
<dbReference type="eggNOG" id="ENOG502QV2Z">
    <property type="taxonomic scope" value="Eukaryota"/>
</dbReference>
<dbReference type="GeneID" id="8243452"/>
<accession>C1E6G5</accession>
<name>C1E6G5_MICCC</name>
<evidence type="ECO:0008006" key="3">
    <source>
        <dbReference type="Google" id="ProtNLM"/>
    </source>
</evidence>
<dbReference type="PANTHER" id="PTHR43224">
    <property type="entry name" value="AMIDINOTRANSFERASE"/>
    <property type="match status" value="1"/>
</dbReference>
<sequence>QSTDQVLLISPTAFGYNPEAAKDNRFMHAVDEGELETMRRKVMREHENLVDLLGNQKGPLQMTVHLFDHKESHGTPDAVFPNNWFSTAPDVLNFYPMKNENRRKERRKDLVTYLDRMSKCTIDLTYEEETDPPRFLEGTGSLVLDRVNRVAYVAISERSDKGLAEHWGKLNKYEVVSFDAKDRNGDPIYHTNVMMSIGTEAALVCKDSLSTEDWEKVSSSLTNTGRVIVEITMEQMECFACNCLEVRNWKFFPALVMSTRAYRSLREDQLEVLREHFDGIYHVDLTTIEDVGGGSVRCCIAEL</sequence>
<feature type="non-terminal residue" evidence="1">
    <location>
        <position position="303"/>
    </location>
</feature>
<dbReference type="Proteomes" id="UP000002009">
    <property type="component" value="Chromosome 5"/>
</dbReference>
<proteinExistence type="predicted"/>
<dbReference type="SUPFAM" id="SSF55909">
    <property type="entry name" value="Pentein"/>
    <property type="match status" value="1"/>
</dbReference>
<dbReference type="Pfam" id="PF19420">
    <property type="entry name" value="DDAH_eukar"/>
    <property type="match status" value="1"/>
</dbReference>
<evidence type="ECO:0000313" key="1">
    <source>
        <dbReference type="EMBL" id="ACO63807.1"/>
    </source>
</evidence>
<feature type="non-terminal residue" evidence="1">
    <location>
        <position position="1"/>
    </location>
</feature>
<evidence type="ECO:0000313" key="2">
    <source>
        <dbReference type="Proteomes" id="UP000002009"/>
    </source>
</evidence>
<organism evidence="1 2">
    <name type="scientific">Micromonas commoda (strain RCC299 / NOUM17 / CCMP2709)</name>
    <name type="common">Picoplanktonic green alga</name>
    <dbReference type="NCBI Taxonomy" id="296587"/>
    <lineage>
        <taxon>Eukaryota</taxon>
        <taxon>Viridiplantae</taxon>
        <taxon>Chlorophyta</taxon>
        <taxon>Mamiellophyceae</taxon>
        <taxon>Mamiellales</taxon>
        <taxon>Mamiellaceae</taxon>
        <taxon>Micromonas</taxon>
    </lineage>
</organism>
<gene>
    <name evidence="1" type="ORF">MICPUN_76048</name>
</gene>
<dbReference type="OrthoDB" id="505065at2759"/>
<dbReference type="InterPro" id="IPR014541">
    <property type="entry name" value="Amdntrnsf_FN0238"/>
</dbReference>
<dbReference type="Gene3D" id="3.75.10.10">
    <property type="entry name" value="L-arginine/glycine Amidinotransferase, Chain A"/>
    <property type="match status" value="1"/>
</dbReference>
<dbReference type="AlphaFoldDB" id="C1E6G5"/>